<dbReference type="Gene3D" id="2.60.120.10">
    <property type="entry name" value="Jelly Rolls"/>
    <property type="match status" value="1"/>
</dbReference>
<sequence length="152" mass="16951">MTVIQKPEYRRFPADPHNHKPNSRYSLVLDPVRPDGRYVKDLVVNFEHLASDEVIPVHAHTNEEVLIIDEGEAEAFYDGEWRPVRPGSVILVPPGVAHGFRNRSGSGVRLHAVFAGHVVGTRLLERSPAPGTEDDPLPPPYIIDFRNPDGLP</sequence>
<gene>
    <name evidence="4" type="ORF">AB0I59_34950</name>
</gene>
<evidence type="ECO:0000259" key="3">
    <source>
        <dbReference type="Pfam" id="PF07883"/>
    </source>
</evidence>
<protein>
    <submittedName>
        <fullName evidence="4">Cupin domain-containing protein</fullName>
    </submittedName>
</protein>
<dbReference type="RefSeq" id="WP_358139774.1">
    <property type="nucleotide sequence ID" value="NZ_JBFALK010000024.1"/>
</dbReference>
<dbReference type="SUPFAM" id="SSF51182">
    <property type="entry name" value="RmlC-like cupins"/>
    <property type="match status" value="1"/>
</dbReference>
<feature type="region of interest" description="Disordered" evidence="2">
    <location>
        <begin position="125"/>
        <end position="152"/>
    </location>
</feature>
<reference evidence="4 5" key="1">
    <citation type="submission" date="2024-06" db="EMBL/GenBank/DDBJ databases">
        <title>The Natural Products Discovery Center: Release of the First 8490 Sequenced Strains for Exploring Actinobacteria Biosynthetic Diversity.</title>
        <authorList>
            <person name="Kalkreuter E."/>
            <person name="Kautsar S.A."/>
            <person name="Yang D."/>
            <person name="Bader C.D."/>
            <person name="Teijaro C.N."/>
            <person name="Fluegel L."/>
            <person name="Davis C.M."/>
            <person name="Simpson J.R."/>
            <person name="Lauterbach L."/>
            <person name="Steele A.D."/>
            <person name="Gui C."/>
            <person name="Meng S."/>
            <person name="Li G."/>
            <person name="Viehrig K."/>
            <person name="Ye F."/>
            <person name="Su P."/>
            <person name="Kiefer A.F."/>
            <person name="Nichols A."/>
            <person name="Cepeda A.J."/>
            <person name="Yan W."/>
            <person name="Fan B."/>
            <person name="Jiang Y."/>
            <person name="Adhikari A."/>
            <person name="Zheng C.-J."/>
            <person name="Schuster L."/>
            <person name="Cowan T.M."/>
            <person name="Smanski M.J."/>
            <person name="Chevrette M.G."/>
            <person name="De Carvalho L.P.S."/>
            <person name="Shen B."/>
        </authorList>
    </citation>
    <scope>NUCLEOTIDE SEQUENCE [LARGE SCALE GENOMIC DNA]</scope>
    <source>
        <strain evidence="4 5">NPDC050100</strain>
    </source>
</reference>
<keyword evidence="5" id="KW-1185">Reference proteome</keyword>
<dbReference type="Proteomes" id="UP001551675">
    <property type="component" value="Unassembled WGS sequence"/>
</dbReference>
<accession>A0ABV3GQC1</accession>
<dbReference type="PANTHER" id="PTHR35848">
    <property type="entry name" value="OXALATE-BINDING PROTEIN"/>
    <property type="match status" value="1"/>
</dbReference>
<evidence type="ECO:0000313" key="5">
    <source>
        <dbReference type="Proteomes" id="UP001551675"/>
    </source>
</evidence>
<dbReference type="Pfam" id="PF07883">
    <property type="entry name" value="Cupin_2"/>
    <property type="match status" value="1"/>
</dbReference>
<dbReference type="InterPro" id="IPR051610">
    <property type="entry name" value="GPI/OXD"/>
</dbReference>
<dbReference type="InterPro" id="IPR013096">
    <property type="entry name" value="Cupin_2"/>
</dbReference>
<evidence type="ECO:0000256" key="2">
    <source>
        <dbReference type="SAM" id="MobiDB-lite"/>
    </source>
</evidence>
<feature type="domain" description="Cupin type-2" evidence="3">
    <location>
        <begin position="47"/>
        <end position="114"/>
    </location>
</feature>
<evidence type="ECO:0000313" key="4">
    <source>
        <dbReference type="EMBL" id="MEV0973819.1"/>
    </source>
</evidence>
<comment type="caution">
    <text evidence="4">The sequence shown here is derived from an EMBL/GenBank/DDBJ whole genome shotgun (WGS) entry which is preliminary data.</text>
</comment>
<proteinExistence type="predicted"/>
<dbReference type="InterPro" id="IPR014710">
    <property type="entry name" value="RmlC-like_jellyroll"/>
</dbReference>
<name>A0ABV3GQC1_MICGL</name>
<keyword evidence="1" id="KW-0479">Metal-binding</keyword>
<evidence type="ECO:0000256" key="1">
    <source>
        <dbReference type="ARBA" id="ARBA00022723"/>
    </source>
</evidence>
<dbReference type="EMBL" id="JBFALK010000024">
    <property type="protein sequence ID" value="MEV0973819.1"/>
    <property type="molecule type" value="Genomic_DNA"/>
</dbReference>
<dbReference type="PANTHER" id="PTHR35848:SF6">
    <property type="entry name" value="CUPIN TYPE-2 DOMAIN-CONTAINING PROTEIN"/>
    <property type="match status" value="1"/>
</dbReference>
<dbReference type="InterPro" id="IPR011051">
    <property type="entry name" value="RmlC_Cupin_sf"/>
</dbReference>
<organism evidence="4 5">
    <name type="scientific">Microtetraspora glauca</name>
    <dbReference type="NCBI Taxonomy" id="1996"/>
    <lineage>
        <taxon>Bacteria</taxon>
        <taxon>Bacillati</taxon>
        <taxon>Actinomycetota</taxon>
        <taxon>Actinomycetes</taxon>
        <taxon>Streptosporangiales</taxon>
        <taxon>Streptosporangiaceae</taxon>
        <taxon>Microtetraspora</taxon>
    </lineage>
</organism>